<sequence length="190" mass="21094">MQKNIDLIHKSLSLPDNIASGVSSRIKLHPHGLGAKNQTCIIFSDDHNEGDGHVKCVGVEKESDLKIPRNYSVRGRIPVYRLDDVVDTAGMHIVAAKMDTEGYEDNVLEGGRKVLLGLEGVQDAIITEFAPKWITEKGGDPTSAMKKIFEAGFLVKKTVGYMSENDMMDMTKFSDRSDLVLHSQSYRSRK</sequence>
<evidence type="ECO:0000313" key="2">
    <source>
        <dbReference type="EMBL" id="CAE0469223.1"/>
    </source>
</evidence>
<reference evidence="3" key="1">
    <citation type="submission" date="2021-01" db="EMBL/GenBank/DDBJ databases">
        <authorList>
            <person name="Corre E."/>
            <person name="Pelletier E."/>
            <person name="Niang G."/>
            <person name="Scheremetjew M."/>
            <person name="Finn R."/>
            <person name="Kale V."/>
            <person name="Holt S."/>
            <person name="Cochrane G."/>
            <person name="Meng A."/>
            <person name="Brown T."/>
            <person name="Cohen L."/>
        </authorList>
    </citation>
    <scope>NUCLEOTIDE SEQUENCE</scope>
    <source>
        <strain evidence="3">MM31A-1</strain>
    </source>
</reference>
<dbReference type="EMBL" id="HBIO01018323">
    <property type="protein sequence ID" value="CAE0469220.1"/>
    <property type="molecule type" value="Transcribed_RNA"/>
</dbReference>
<proteinExistence type="predicted"/>
<evidence type="ECO:0008006" key="6">
    <source>
        <dbReference type="Google" id="ProtNLM"/>
    </source>
</evidence>
<dbReference type="InterPro" id="IPR029063">
    <property type="entry name" value="SAM-dependent_MTases_sf"/>
</dbReference>
<dbReference type="AlphaFoldDB" id="A0A6S8W8W5"/>
<evidence type="ECO:0000313" key="5">
    <source>
        <dbReference type="EMBL" id="CAE0469227.1"/>
    </source>
</evidence>
<name>A0A6S8W8W5_9STRA</name>
<protein>
    <recommendedName>
        <fullName evidence="6">Methyltransferase FkbM domain-containing protein</fullName>
    </recommendedName>
</protein>
<dbReference type="EMBL" id="HBIO01018334">
    <property type="protein sequence ID" value="CAE0469225.1"/>
    <property type="molecule type" value="Transcribed_RNA"/>
</dbReference>
<dbReference type="EMBL" id="HBIO01018327">
    <property type="protein sequence ID" value="CAE0469223.1"/>
    <property type="molecule type" value="Transcribed_RNA"/>
</dbReference>
<accession>A0A6S8W8W5</accession>
<gene>
    <name evidence="1" type="ORF">CDEB00056_LOCUS14073</name>
    <name evidence="2" type="ORF">CDEB00056_LOCUS14076</name>
    <name evidence="3" type="ORF">CDEB00056_LOCUS14077</name>
    <name evidence="4" type="ORF">CDEB00056_LOCUS14078</name>
    <name evidence="5" type="ORF">CDEB00056_LOCUS14080</name>
</gene>
<dbReference type="Gene3D" id="3.40.50.150">
    <property type="entry name" value="Vaccinia Virus protein VP39"/>
    <property type="match status" value="1"/>
</dbReference>
<dbReference type="EMBL" id="HBIO01018331">
    <property type="protein sequence ID" value="CAE0469224.1"/>
    <property type="molecule type" value="Transcribed_RNA"/>
</dbReference>
<evidence type="ECO:0000313" key="1">
    <source>
        <dbReference type="EMBL" id="CAE0469220.1"/>
    </source>
</evidence>
<organism evidence="3">
    <name type="scientific">Chaetoceros debilis</name>
    <dbReference type="NCBI Taxonomy" id="122233"/>
    <lineage>
        <taxon>Eukaryota</taxon>
        <taxon>Sar</taxon>
        <taxon>Stramenopiles</taxon>
        <taxon>Ochrophyta</taxon>
        <taxon>Bacillariophyta</taxon>
        <taxon>Coscinodiscophyceae</taxon>
        <taxon>Chaetocerotophycidae</taxon>
        <taxon>Chaetocerotales</taxon>
        <taxon>Chaetocerotaceae</taxon>
        <taxon>Chaetoceros</taxon>
    </lineage>
</organism>
<dbReference type="SUPFAM" id="SSF53335">
    <property type="entry name" value="S-adenosyl-L-methionine-dependent methyltransferases"/>
    <property type="match status" value="1"/>
</dbReference>
<dbReference type="EMBL" id="HBIO01018338">
    <property type="protein sequence ID" value="CAE0469227.1"/>
    <property type="molecule type" value="Transcribed_RNA"/>
</dbReference>
<evidence type="ECO:0000313" key="4">
    <source>
        <dbReference type="EMBL" id="CAE0469225.1"/>
    </source>
</evidence>
<evidence type="ECO:0000313" key="3">
    <source>
        <dbReference type="EMBL" id="CAE0469224.1"/>
    </source>
</evidence>